<proteinExistence type="predicted"/>
<evidence type="ECO:0000256" key="1">
    <source>
        <dbReference type="SAM" id="MobiDB-lite"/>
    </source>
</evidence>
<protein>
    <submittedName>
        <fullName evidence="2">Uncharacterized protein</fullName>
    </submittedName>
</protein>
<feature type="region of interest" description="Disordered" evidence="1">
    <location>
        <begin position="1"/>
        <end position="31"/>
    </location>
</feature>
<sequence length="118" mass="13629">MSEHKDTEGRLERHMLPKGPLYLHHHRTGREGRRAKQLIGNLQLSHSPPRVIPQVALGLGSRDRSPYTGLSDWPRCGRLLQVDMNSLRLKELSNSDLYRRRQERPDSYAGSLAPERLR</sequence>
<reference evidence="2" key="1">
    <citation type="submission" date="2020-10" db="EMBL/GenBank/DDBJ databases">
        <title>Chromosome-scale genome assembly of the Allis shad, Alosa alosa.</title>
        <authorList>
            <person name="Margot Z."/>
            <person name="Christophe K."/>
            <person name="Cabau C."/>
            <person name="Louis A."/>
            <person name="Berthelot C."/>
            <person name="Parey E."/>
            <person name="Roest Crollius H."/>
            <person name="Montfort J."/>
            <person name="Robinson-Rechavi M."/>
            <person name="Bucao C."/>
            <person name="Bouchez O."/>
            <person name="Gislard M."/>
            <person name="Lluch J."/>
            <person name="Milhes M."/>
            <person name="Lampietro C."/>
            <person name="Lopez Roques C."/>
            <person name="Donnadieu C."/>
            <person name="Braasch I."/>
            <person name="Desvignes T."/>
            <person name="Postlethwait J."/>
            <person name="Bobe J."/>
            <person name="Guiguen Y."/>
        </authorList>
    </citation>
    <scope>NUCLEOTIDE SEQUENCE</scope>
    <source>
        <strain evidence="2">M-15738</strain>
        <tissue evidence="2">Blood</tissue>
    </source>
</reference>
<dbReference type="Proteomes" id="UP000823561">
    <property type="component" value="Chromosome 3"/>
</dbReference>
<name>A0AAV6HBE5_9TELE</name>
<evidence type="ECO:0000313" key="3">
    <source>
        <dbReference type="Proteomes" id="UP000823561"/>
    </source>
</evidence>
<organism evidence="2 3">
    <name type="scientific">Alosa alosa</name>
    <name type="common">allis shad</name>
    <dbReference type="NCBI Taxonomy" id="278164"/>
    <lineage>
        <taxon>Eukaryota</taxon>
        <taxon>Metazoa</taxon>
        <taxon>Chordata</taxon>
        <taxon>Craniata</taxon>
        <taxon>Vertebrata</taxon>
        <taxon>Euteleostomi</taxon>
        <taxon>Actinopterygii</taxon>
        <taxon>Neopterygii</taxon>
        <taxon>Teleostei</taxon>
        <taxon>Clupei</taxon>
        <taxon>Clupeiformes</taxon>
        <taxon>Clupeoidei</taxon>
        <taxon>Clupeidae</taxon>
        <taxon>Alosa</taxon>
    </lineage>
</organism>
<accession>A0AAV6HBE5</accession>
<feature type="region of interest" description="Disordered" evidence="1">
    <location>
        <begin position="98"/>
        <end position="118"/>
    </location>
</feature>
<keyword evidence="3" id="KW-1185">Reference proteome</keyword>
<evidence type="ECO:0000313" key="2">
    <source>
        <dbReference type="EMBL" id="KAG5283325.1"/>
    </source>
</evidence>
<comment type="caution">
    <text evidence="2">The sequence shown here is derived from an EMBL/GenBank/DDBJ whole genome shotgun (WGS) entry which is preliminary data.</text>
</comment>
<gene>
    <name evidence="2" type="ORF">AALO_G00040840</name>
</gene>
<feature type="compositionally biased region" description="Basic and acidic residues" evidence="1">
    <location>
        <begin position="1"/>
        <end position="15"/>
    </location>
</feature>
<dbReference type="AlphaFoldDB" id="A0AAV6HBE5"/>
<dbReference type="EMBL" id="JADWDJ010000003">
    <property type="protein sequence ID" value="KAG5283325.1"/>
    <property type="molecule type" value="Genomic_DNA"/>
</dbReference>